<feature type="compositionally biased region" description="Basic and acidic residues" evidence="4">
    <location>
        <begin position="458"/>
        <end position="471"/>
    </location>
</feature>
<evidence type="ECO:0000256" key="4">
    <source>
        <dbReference type="SAM" id="MobiDB-lite"/>
    </source>
</evidence>
<dbReference type="PROSITE" id="PS01007">
    <property type="entry name" value="TRANSPOSASE_MUTATOR"/>
    <property type="match status" value="1"/>
</dbReference>
<accession>A0AAW2TC68</accession>
<gene>
    <name evidence="5" type="ORF">Slati_4263500</name>
</gene>
<reference evidence="5" key="2">
    <citation type="journal article" date="2024" name="Plant">
        <title>Genomic evolution and insights into agronomic trait innovations of Sesamum species.</title>
        <authorList>
            <person name="Miao H."/>
            <person name="Wang L."/>
            <person name="Qu L."/>
            <person name="Liu H."/>
            <person name="Sun Y."/>
            <person name="Le M."/>
            <person name="Wang Q."/>
            <person name="Wei S."/>
            <person name="Zheng Y."/>
            <person name="Lin W."/>
            <person name="Duan Y."/>
            <person name="Cao H."/>
            <person name="Xiong S."/>
            <person name="Wang X."/>
            <person name="Wei L."/>
            <person name="Li C."/>
            <person name="Ma Q."/>
            <person name="Ju M."/>
            <person name="Zhao R."/>
            <person name="Li G."/>
            <person name="Mu C."/>
            <person name="Tian Q."/>
            <person name="Mei H."/>
            <person name="Zhang T."/>
            <person name="Gao T."/>
            <person name="Zhang H."/>
        </authorList>
    </citation>
    <scope>NUCLEOTIDE SEQUENCE</scope>
    <source>
        <strain evidence="5">KEN1</strain>
    </source>
</reference>
<dbReference type="AlphaFoldDB" id="A0AAW2TC68"/>
<feature type="compositionally biased region" description="Acidic residues" evidence="4">
    <location>
        <begin position="137"/>
        <end position="167"/>
    </location>
</feature>
<keyword evidence="2" id="KW-0238">DNA-binding</keyword>
<dbReference type="GO" id="GO:0006313">
    <property type="term" value="P:DNA transposition"/>
    <property type="evidence" value="ECO:0007669"/>
    <property type="project" value="InterPro"/>
</dbReference>
<evidence type="ECO:0000256" key="1">
    <source>
        <dbReference type="ARBA" id="ARBA00022578"/>
    </source>
</evidence>
<keyword evidence="3" id="KW-0233">DNA recombination</keyword>
<evidence type="ECO:0000256" key="2">
    <source>
        <dbReference type="ARBA" id="ARBA00023125"/>
    </source>
</evidence>
<evidence type="ECO:0000256" key="3">
    <source>
        <dbReference type="ARBA" id="ARBA00023172"/>
    </source>
</evidence>
<feature type="region of interest" description="Disordered" evidence="4">
    <location>
        <begin position="445"/>
        <end position="479"/>
    </location>
</feature>
<sequence>MVMIRTDRYLKMPPPAYHLKSQTITVAFFYGGELRNLPVATCIGGKVKKFDYEVAVNAGEEERSVHNTENRKGKGKIDGKAKGKAKKKLNFAEDIEYLGTDMEFLGENINVNENVDVVEPSRDNPGVDEPSRGGDVGVDEPDIEKDESDSGFLENDYDMNNDNSEDDGELYKEYVNETENENGKQSETSSESDSDDVVISEADMDEHRMSDDDDKGPEPAVFNLIEIYDPSLELGMIFTSKTEFKKRDNEFTFMSDKQKGLIQAFLVVFPNSAHRFCVRHLHNNMKTVGFRGLAYKNALWKAARASTVGEFKLRMEEIKSLDQAAFDWLQDKPAQAWSKSHFTEQPKCDILLNNYCESFNENILDARDKPVLTLLEWIREYLMRRLQENRDKAARKWKVSILWIWKEEHALVEFGNFRHSIEPAILSISGELLWSETLFIPPLPPNFGRGPGRPAGARRREPDEKPVMDKKRNGKKPVKQVKLKRQHVSHHCRICGEADHKRGESKGYPKPRKHSIYVDPHRESVTASETVANVNPVILPPENPQEDTSQENEPTQTILTEFSPAITPTSQPGPSMYEQLQMTHNNISMQPPVALQPRLSIRAPPPMTGTAFMPSFSTRPAIPVPKNIIKMGGQKFVNLSTWPSSQTDGDARNT</sequence>
<evidence type="ECO:0000313" key="5">
    <source>
        <dbReference type="EMBL" id="KAL0402336.1"/>
    </source>
</evidence>
<proteinExistence type="predicted"/>
<dbReference type="EMBL" id="JACGWN010000015">
    <property type="protein sequence ID" value="KAL0402336.1"/>
    <property type="molecule type" value="Genomic_DNA"/>
</dbReference>
<evidence type="ECO:0008006" key="6">
    <source>
        <dbReference type="Google" id="ProtNLM"/>
    </source>
</evidence>
<reference evidence="5" key="1">
    <citation type="submission" date="2020-06" db="EMBL/GenBank/DDBJ databases">
        <authorList>
            <person name="Li T."/>
            <person name="Hu X."/>
            <person name="Zhang T."/>
            <person name="Song X."/>
            <person name="Zhang H."/>
            <person name="Dai N."/>
            <person name="Sheng W."/>
            <person name="Hou X."/>
            <person name="Wei L."/>
        </authorList>
    </citation>
    <scope>NUCLEOTIDE SEQUENCE</scope>
    <source>
        <strain evidence="5">KEN1</strain>
        <tissue evidence="5">Leaf</tissue>
    </source>
</reference>
<dbReference type="GO" id="GO:0004803">
    <property type="term" value="F:transposase activity"/>
    <property type="evidence" value="ECO:0007669"/>
    <property type="project" value="InterPro"/>
</dbReference>
<dbReference type="PANTHER" id="PTHR31973">
    <property type="entry name" value="POLYPROTEIN, PUTATIVE-RELATED"/>
    <property type="match status" value="1"/>
</dbReference>
<comment type="caution">
    <text evidence="5">The sequence shown here is derived from an EMBL/GenBank/DDBJ whole genome shotgun (WGS) entry which is preliminary data.</text>
</comment>
<feature type="region of interest" description="Disordered" evidence="4">
    <location>
        <begin position="117"/>
        <end position="167"/>
    </location>
</feature>
<name>A0AAW2TC68_9LAMI</name>
<dbReference type="InterPro" id="IPR001207">
    <property type="entry name" value="Transposase_mutator"/>
</dbReference>
<dbReference type="PANTHER" id="PTHR31973:SF191">
    <property type="entry name" value="OS05G0489400 PROTEIN"/>
    <property type="match status" value="1"/>
</dbReference>
<dbReference type="GO" id="GO:0003677">
    <property type="term" value="F:DNA binding"/>
    <property type="evidence" value="ECO:0007669"/>
    <property type="project" value="UniProtKB-KW"/>
</dbReference>
<organism evidence="5">
    <name type="scientific">Sesamum latifolium</name>
    <dbReference type="NCBI Taxonomy" id="2727402"/>
    <lineage>
        <taxon>Eukaryota</taxon>
        <taxon>Viridiplantae</taxon>
        <taxon>Streptophyta</taxon>
        <taxon>Embryophyta</taxon>
        <taxon>Tracheophyta</taxon>
        <taxon>Spermatophyta</taxon>
        <taxon>Magnoliopsida</taxon>
        <taxon>eudicotyledons</taxon>
        <taxon>Gunneridae</taxon>
        <taxon>Pentapetalae</taxon>
        <taxon>asterids</taxon>
        <taxon>lamiids</taxon>
        <taxon>Lamiales</taxon>
        <taxon>Pedaliaceae</taxon>
        <taxon>Sesamum</taxon>
    </lineage>
</organism>
<keyword evidence="1" id="KW-0815">Transposition</keyword>
<protein>
    <recommendedName>
        <fullName evidence="6">Transposase MuDR plant domain-containing protein</fullName>
    </recommendedName>
</protein>
<feature type="compositionally biased region" description="Low complexity" evidence="4">
    <location>
        <begin position="446"/>
        <end position="455"/>
    </location>
</feature>